<reference evidence="1 2" key="1">
    <citation type="submission" date="2016-07" db="EMBL/GenBank/DDBJ databases">
        <title>Pervasive Adenine N6-methylation of Active Genes in Fungi.</title>
        <authorList>
            <consortium name="DOE Joint Genome Institute"/>
            <person name="Mondo S.J."/>
            <person name="Dannebaum R.O."/>
            <person name="Kuo R.C."/>
            <person name="Labutti K."/>
            <person name="Haridas S."/>
            <person name="Kuo A."/>
            <person name="Salamov A."/>
            <person name="Ahrendt S.R."/>
            <person name="Lipzen A."/>
            <person name="Sullivan W."/>
            <person name="Andreopoulos W.B."/>
            <person name="Clum A."/>
            <person name="Lindquist E."/>
            <person name="Daum C."/>
            <person name="Ramamoorthy G.K."/>
            <person name="Gryganskyi A."/>
            <person name="Culley D."/>
            <person name="Magnuson J.K."/>
            <person name="James T.Y."/>
            <person name="O'Malley M.A."/>
            <person name="Stajich J.E."/>
            <person name="Spatafora J.W."/>
            <person name="Visel A."/>
            <person name="Grigoriev I.V."/>
        </authorList>
    </citation>
    <scope>NUCLEOTIDE SEQUENCE [LARGE SCALE GENOMIC DNA]</scope>
    <source>
        <strain evidence="1 2">CBS 115471</strain>
    </source>
</reference>
<keyword evidence="2" id="KW-1185">Reference proteome</keyword>
<accession>A0A1Y2A8A6</accession>
<comment type="caution">
    <text evidence="1">The sequence shown here is derived from an EMBL/GenBank/DDBJ whole genome shotgun (WGS) entry which is preliminary data.</text>
</comment>
<dbReference type="EMBL" id="MCFA01000005">
    <property type="protein sequence ID" value="ORY18731.1"/>
    <property type="molecule type" value="Genomic_DNA"/>
</dbReference>
<gene>
    <name evidence="1" type="ORF">BCR34DRAFT_292861</name>
</gene>
<dbReference type="Proteomes" id="UP000193144">
    <property type="component" value="Unassembled WGS sequence"/>
</dbReference>
<name>A0A1Y2A8A6_9PLEO</name>
<evidence type="ECO:0000313" key="2">
    <source>
        <dbReference type="Proteomes" id="UP000193144"/>
    </source>
</evidence>
<proteinExistence type="predicted"/>
<organism evidence="1 2">
    <name type="scientific">Clohesyomyces aquaticus</name>
    <dbReference type="NCBI Taxonomy" id="1231657"/>
    <lineage>
        <taxon>Eukaryota</taxon>
        <taxon>Fungi</taxon>
        <taxon>Dikarya</taxon>
        <taxon>Ascomycota</taxon>
        <taxon>Pezizomycotina</taxon>
        <taxon>Dothideomycetes</taxon>
        <taxon>Pleosporomycetidae</taxon>
        <taxon>Pleosporales</taxon>
        <taxon>Lindgomycetaceae</taxon>
        <taxon>Clohesyomyces</taxon>
    </lineage>
</organism>
<dbReference type="AlphaFoldDB" id="A0A1Y2A8A6"/>
<protein>
    <submittedName>
        <fullName evidence="1">Uncharacterized protein</fullName>
    </submittedName>
</protein>
<evidence type="ECO:0000313" key="1">
    <source>
        <dbReference type="EMBL" id="ORY18731.1"/>
    </source>
</evidence>
<sequence>MVSSRDFVEAMERTGPLWLSESWLRLPTGCAYRHLEGGKTYKRQNRRRSRNRFLELAIAIVPQSGCLHFSTPRLAFDHLCAAKKVASHIPNIVALISDSFCTSEPLYHRLFSDLRVVRNYEIRTGNPTHTFARPTTLSTDWYMHRGTVLQVYSLTMRLGIREHNRGGTIGQHGPRCPLTNSSCGRTSLSIYSRWNYT</sequence>